<dbReference type="PANTHER" id="PTHR45266:SF3">
    <property type="entry name" value="OXALOACETATE DECARBOXYLASE ALPHA CHAIN"/>
    <property type="match status" value="1"/>
</dbReference>
<dbReference type="PRINTS" id="PR01071">
    <property type="entry name" value="ACOABIOTINCC"/>
</dbReference>
<dbReference type="InterPro" id="IPR050709">
    <property type="entry name" value="Biotin_Carboxyl_Carrier/Decarb"/>
</dbReference>
<dbReference type="RefSeq" id="WP_137644884.1">
    <property type="nucleotide sequence ID" value="NZ_BAABRM010000008.1"/>
</dbReference>
<evidence type="ECO:0000256" key="3">
    <source>
        <dbReference type="ARBA" id="ARBA00022516"/>
    </source>
</evidence>
<keyword evidence="3 8" id="KW-0444">Lipid biosynthesis</keyword>
<evidence type="ECO:0000256" key="6">
    <source>
        <dbReference type="ARBA" id="ARBA00023160"/>
    </source>
</evidence>
<comment type="caution">
    <text evidence="10">The sequence shown here is derived from an EMBL/GenBank/DDBJ whole genome shotgun (WGS) entry which is preliminary data.</text>
</comment>
<gene>
    <name evidence="10" type="ORF">ACFFGS_10995</name>
</gene>
<dbReference type="PROSITE" id="PS50968">
    <property type="entry name" value="BIOTINYL_LIPOYL"/>
    <property type="match status" value="1"/>
</dbReference>
<evidence type="ECO:0000259" key="9">
    <source>
        <dbReference type="PROSITE" id="PS50968"/>
    </source>
</evidence>
<evidence type="ECO:0000256" key="2">
    <source>
        <dbReference type="ARBA" id="ARBA00017562"/>
    </source>
</evidence>
<evidence type="ECO:0000256" key="7">
    <source>
        <dbReference type="ARBA" id="ARBA00023267"/>
    </source>
</evidence>
<accession>A0ABV6K5A5</accession>
<feature type="domain" description="Lipoyl-binding" evidence="9">
    <location>
        <begin position="66"/>
        <end position="142"/>
    </location>
</feature>
<dbReference type="PROSITE" id="PS00188">
    <property type="entry name" value="BIOTIN"/>
    <property type="match status" value="1"/>
</dbReference>
<proteinExistence type="predicted"/>
<protein>
    <recommendedName>
        <fullName evidence="2 8">Biotin carboxyl carrier protein of acetyl-CoA carboxylase</fullName>
    </recommendedName>
</protein>
<reference evidence="10 11" key="1">
    <citation type="submission" date="2024-09" db="EMBL/GenBank/DDBJ databases">
        <authorList>
            <person name="Sun Q."/>
            <person name="Mori K."/>
        </authorList>
    </citation>
    <scope>NUCLEOTIDE SEQUENCE [LARGE SCALE GENOMIC DNA]</scope>
    <source>
        <strain evidence="10 11">TBRC 4575</strain>
    </source>
</reference>
<dbReference type="EMBL" id="JBHLUK010000073">
    <property type="protein sequence ID" value="MFC0424649.1"/>
    <property type="molecule type" value="Genomic_DNA"/>
</dbReference>
<keyword evidence="5 8" id="KW-0443">Lipid metabolism</keyword>
<evidence type="ECO:0000256" key="1">
    <source>
        <dbReference type="ARBA" id="ARBA00005194"/>
    </source>
</evidence>
<evidence type="ECO:0000313" key="11">
    <source>
        <dbReference type="Proteomes" id="UP001589855"/>
    </source>
</evidence>
<dbReference type="InterPro" id="IPR001249">
    <property type="entry name" value="AcCoA_biotinCC"/>
</dbReference>
<organism evidence="10 11">
    <name type="scientific">Lactiplantibacillus plajomi</name>
    <dbReference type="NCBI Taxonomy" id="1457217"/>
    <lineage>
        <taxon>Bacteria</taxon>
        <taxon>Bacillati</taxon>
        <taxon>Bacillota</taxon>
        <taxon>Bacilli</taxon>
        <taxon>Lactobacillales</taxon>
        <taxon>Lactobacillaceae</taxon>
        <taxon>Lactiplantibacillus</taxon>
    </lineage>
</organism>
<dbReference type="CDD" id="cd06850">
    <property type="entry name" value="biotinyl_domain"/>
    <property type="match status" value="1"/>
</dbReference>
<dbReference type="InterPro" id="IPR011053">
    <property type="entry name" value="Single_hybrid_motif"/>
</dbReference>
<comment type="function">
    <text evidence="8">This protein is a component of the acetyl coenzyme A carboxylase complex; first, biotin carboxylase catalyzes the carboxylation of the carrier protein and then the transcarboxylase transfers the carboxyl group to form malonyl-CoA.</text>
</comment>
<evidence type="ECO:0000256" key="5">
    <source>
        <dbReference type="ARBA" id="ARBA00023098"/>
    </source>
</evidence>
<evidence type="ECO:0000256" key="8">
    <source>
        <dbReference type="RuleBase" id="RU364072"/>
    </source>
</evidence>
<keyword evidence="6 8" id="KW-0275">Fatty acid biosynthesis</keyword>
<dbReference type="PANTHER" id="PTHR45266">
    <property type="entry name" value="OXALOACETATE DECARBOXYLASE ALPHA CHAIN"/>
    <property type="match status" value="1"/>
</dbReference>
<name>A0ABV6K5A5_9LACO</name>
<keyword evidence="4 8" id="KW-0276">Fatty acid metabolism</keyword>
<evidence type="ECO:0000313" key="10">
    <source>
        <dbReference type="EMBL" id="MFC0424649.1"/>
    </source>
</evidence>
<dbReference type="SUPFAM" id="SSF51230">
    <property type="entry name" value="Single hybrid motif"/>
    <property type="match status" value="1"/>
</dbReference>
<sequence>MAEKELNAMTTLIKTFNTSSAQVLNVKTPAYELHLNKQAERYPAVDSEAAPLAMTGAPEAPAASAAPTVTAPLVGVAYLAPEPGKPPFVQVGDHVDKGQTVCVIEAMKLINEVPSPISGTIKRILVEDGRMVEFSEPLIELEADRVDDER</sequence>
<dbReference type="InterPro" id="IPR000089">
    <property type="entry name" value="Biotin_lipoyl"/>
</dbReference>
<evidence type="ECO:0000256" key="4">
    <source>
        <dbReference type="ARBA" id="ARBA00022832"/>
    </source>
</evidence>
<comment type="pathway">
    <text evidence="1 8">Lipid metabolism; fatty acid biosynthesis.</text>
</comment>
<dbReference type="Gene3D" id="2.40.50.100">
    <property type="match status" value="1"/>
</dbReference>
<dbReference type="InterPro" id="IPR001882">
    <property type="entry name" value="Biotin_BS"/>
</dbReference>
<keyword evidence="11" id="KW-1185">Reference proteome</keyword>
<keyword evidence="7 8" id="KW-0092">Biotin</keyword>
<dbReference type="Pfam" id="PF00364">
    <property type="entry name" value="Biotin_lipoyl"/>
    <property type="match status" value="1"/>
</dbReference>
<dbReference type="Proteomes" id="UP001589855">
    <property type="component" value="Unassembled WGS sequence"/>
</dbReference>